<dbReference type="InterPro" id="IPR036875">
    <property type="entry name" value="Znf_CCHC_sf"/>
</dbReference>
<evidence type="ECO:0000313" key="5">
    <source>
        <dbReference type="Proteomes" id="UP000014680"/>
    </source>
</evidence>
<evidence type="ECO:0000313" key="4">
    <source>
        <dbReference type="EMBL" id="ELP88629.1"/>
    </source>
</evidence>
<keyword evidence="1" id="KW-0479">Metal-binding</keyword>
<dbReference type="SMART" id="SM00343">
    <property type="entry name" value="ZnF_C2HC"/>
    <property type="match status" value="1"/>
</dbReference>
<feature type="compositionally biased region" description="Basic residues" evidence="2">
    <location>
        <begin position="203"/>
        <end position="212"/>
    </location>
</feature>
<evidence type="ECO:0000256" key="1">
    <source>
        <dbReference type="PROSITE-ProRule" id="PRU00047"/>
    </source>
</evidence>
<evidence type="ECO:0000259" key="3">
    <source>
        <dbReference type="PROSITE" id="PS50158"/>
    </source>
</evidence>
<reference evidence="4 5" key="1">
    <citation type="submission" date="2012-10" db="EMBL/GenBank/DDBJ databases">
        <authorList>
            <person name="Zafar N."/>
            <person name="Inman J."/>
            <person name="Hall N."/>
            <person name="Lorenzi H."/>
            <person name="Caler E."/>
        </authorList>
    </citation>
    <scope>NUCLEOTIDE SEQUENCE [LARGE SCALE GENOMIC DNA]</scope>
    <source>
        <strain evidence="4 5">IP1</strain>
    </source>
</reference>
<feature type="compositionally biased region" description="Basic and acidic residues" evidence="2">
    <location>
        <begin position="213"/>
        <end position="229"/>
    </location>
</feature>
<keyword evidence="1" id="KW-0863">Zinc-finger</keyword>
<feature type="domain" description="CCHC-type" evidence="3">
    <location>
        <begin position="155"/>
        <end position="170"/>
    </location>
</feature>
<sequence length="236" mass="27389">MTDDAIHALFDKYSPISYDNPRYEKENVLDFCKLLMKNKNSAKSLVKRKNGSEWDGVKLTLSVQKRHSSGYIVNFIYKGLDKSEEDVKEYLKGYNVLSVERLIQKKGNLMKHYVSVVFKDIESVNQAIQDFKTNEETKKYRFGFITKTGDLTENCFICGKFGHLKDDCPEADKAVPKVEEQKEKKADDIKETQVPQVTEPKEKKKNGVKREKHVTIEKAQKDKKADKKKEKQNKKK</sequence>
<keyword evidence="1" id="KW-0862">Zinc</keyword>
<dbReference type="VEuPathDB" id="AmoebaDB:EIN_435350"/>
<dbReference type="KEGG" id="eiv:EIN_435350"/>
<dbReference type="EMBL" id="KB206721">
    <property type="protein sequence ID" value="ELP88629.1"/>
    <property type="molecule type" value="Genomic_DNA"/>
</dbReference>
<feature type="compositionally biased region" description="Basic and acidic residues" evidence="2">
    <location>
        <begin position="177"/>
        <end position="191"/>
    </location>
</feature>
<dbReference type="RefSeq" id="XP_004255400.1">
    <property type="nucleotide sequence ID" value="XM_004255352.1"/>
</dbReference>
<feature type="region of interest" description="Disordered" evidence="2">
    <location>
        <begin position="177"/>
        <end position="236"/>
    </location>
</feature>
<dbReference type="InterPro" id="IPR035979">
    <property type="entry name" value="RBD_domain_sf"/>
</dbReference>
<dbReference type="CDD" id="cd00590">
    <property type="entry name" value="RRM_SF"/>
    <property type="match status" value="1"/>
</dbReference>
<gene>
    <name evidence="4" type="ORF">EIN_435350</name>
</gene>
<organism evidence="4 5">
    <name type="scientific">Entamoeba invadens IP1</name>
    <dbReference type="NCBI Taxonomy" id="370355"/>
    <lineage>
        <taxon>Eukaryota</taxon>
        <taxon>Amoebozoa</taxon>
        <taxon>Evosea</taxon>
        <taxon>Archamoebae</taxon>
        <taxon>Mastigamoebida</taxon>
        <taxon>Entamoebidae</taxon>
        <taxon>Entamoeba</taxon>
    </lineage>
</organism>
<dbReference type="Proteomes" id="UP000014680">
    <property type="component" value="Unassembled WGS sequence"/>
</dbReference>
<dbReference type="GO" id="GO:0003676">
    <property type="term" value="F:nucleic acid binding"/>
    <property type="evidence" value="ECO:0007669"/>
    <property type="project" value="InterPro"/>
</dbReference>
<dbReference type="SUPFAM" id="SSF57756">
    <property type="entry name" value="Retrovirus zinc finger-like domains"/>
    <property type="match status" value="1"/>
</dbReference>
<dbReference type="InterPro" id="IPR001878">
    <property type="entry name" value="Znf_CCHC"/>
</dbReference>
<dbReference type="GeneID" id="14887613"/>
<dbReference type="PROSITE" id="PS50158">
    <property type="entry name" value="ZF_CCHC"/>
    <property type="match status" value="1"/>
</dbReference>
<dbReference type="OrthoDB" id="427960at2759"/>
<accession>A0A0A1U3D0</accession>
<evidence type="ECO:0000256" key="2">
    <source>
        <dbReference type="SAM" id="MobiDB-lite"/>
    </source>
</evidence>
<proteinExistence type="predicted"/>
<dbReference type="Pfam" id="PF00098">
    <property type="entry name" value="zf-CCHC"/>
    <property type="match status" value="1"/>
</dbReference>
<keyword evidence="5" id="KW-1185">Reference proteome</keyword>
<dbReference type="Gene3D" id="4.10.60.10">
    <property type="entry name" value="Zinc finger, CCHC-type"/>
    <property type="match status" value="1"/>
</dbReference>
<dbReference type="AlphaFoldDB" id="A0A0A1U3D0"/>
<name>A0A0A1U3D0_ENTIV</name>
<dbReference type="SUPFAM" id="SSF54928">
    <property type="entry name" value="RNA-binding domain, RBD"/>
    <property type="match status" value="1"/>
</dbReference>
<protein>
    <recommendedName>
        <fullName evidence="3">CCHC-type domain-containing protein</fullName>
    </recommendedName>
</protein>
<dbReference type="GO" id="GO:0008270">
    <property type="term" value="F:zinc ion binding"/>
    <property type="evidence" value="ECO:0007669"/>
    <property type="project" value="UniProtKB-KW"/>
</dbReference>